<keyword evidence="5" id="KW-0346">Stress response</keyword>
<dbReference type="FunFam" id="3.90.640.10:FF:000003">
    <property type="entry name" value="Molecular chaperone DnaK"/>
    <property type="match status" value="1"/>
</dbReference>
<dbReference type="PRINTS" id="PR00301">
    <property type="entry name" value="HEATSHOCK70"/>
</dbReference>
<dbReference type="PROSITE" id="PS00297">
    <property type="entry name" value="HSP70_1"/>
    <property type="match status" value="1"/>
</dbReference>
<keyword evidence="9" id="KW-1185">Reference proteome</keyword>
<accession>A0A926URJ9</accession>
<keyword evidence="4 7" id="KW-0067">ATP-binding</keyword>
<evidence type="ECO:0000313" key="8">
    <source>
        <dbReference type="EMBL" id="MBD2149762.1"/>
    </source>
</evidence>
<proteinExistence type="inferred from homology"/>
<dbReference type="PROSITE" id="PS01036">
    <property type="entry name" value="HSP70_3"/>
    <property type="match status" value="1"/>
</dbReference>
<protein>
    <submittedName>
        <fullName evidence="8">Hsp70 family protein</fullName>
    </submittedName>
</protein>
<dbReference type="SUPFAM" id="SSF100920">
    <property type="entry name" value="Heat shock protein 70kD (HSP70), peptide-binding domain"/>
    <property type="match status" value="1"/>
</dbReference>
<keyword evidence="2" id="KW-0597">Phosphoprotein</keyword>
<dbReference type="RefSeq" id="WP_190350135.1">
    <property type="nucleotide sequence ID" value="NZ_JACJPY010000013.1"/>
</dbReference>
<reference evidence="8" key="1">
    <citation type="journal article" date="2015" name="ISME J.">
        <title>Draft Genome Sequence of Streptomyces incarnatus NRRL8089, which Produces the Nucleoside Antibiotic Sinefungin.</title>
        <authorList>
            <person name="Oshima K."/>
            <person name="Hattori M."/>
            <person name="Shimizu H."/>
            <person name="Fukuda K."/>
            <person name="Nemoto M."/>
            <person name="Inagaki K."/>
            <person name="Tamura T."/>
        </authorList>
    </citation>
    <scope>NUCLEOTIDE SEQUENCE</scope>
    <source>
        <strain evidence="8">FACHB-1277</strain>
    </source>
</reference>
<name>A0A926URJ9_9CYAN</name>
<reference evidence="8" key="2">
    <citation type="submission" date="2020-08" db="EMBL/GenBank/DDBJ databases">
        <authorList>
            <person name="Chen M."/>
            <person name="Teng W."/>
            <person name="Zhao L."/>
            <person name="Hu C."/>
            <person name="Zhou Y."/>
            <person name="Han B."/>
            <person name="Song L."/>
            <person name="Shu W."/>
        </authorList>
    </citation>
    <scope>NUCLEOTIDE SEQUENCE</scope>
    <source>
        <strain evidence="8">FACHB-1277</strain>
    </source>
</reference>
<dbReference type="EMBL" id="JACJPY010000013">
    <property type="protein sequence ID" value="MBD2149762.1"/>
    <property type="molecule type" value="Genomic_DNA"/>
</dbReference>
<evidence type="ECO:0000256" key="6">
    <source>
        <dbReference type="ARBA" id="ARBA00023186"/>
    </source>
</evidence>
<dbReference type="Gene3D" id="3.30.420.40">
    <property type="match status" value="2"/>
</dbReference>
<dbReference type="AlphaFoldDB" id="A0A926URJ9"/>
<evidence type="ECO:0000256" key="1">
    <source>
        <dbReference type="ARBA" id="ARBA00007381"/>
    </source>
</evidence>
<gene>
    <name evidence="8" type="ORF">H6F44_06425</name>
</gene>
<dbReference type="InterPro" id="IPR018181">
    <property type="entry name" value="Heat_shock_70_CS"/>
</dbReference>
<dbReference type="PROSITE" id="PS00329">
    <property type="entry name" value="HSP70_2"/>
    <property type="match status" value="1"/>
</dbReference>
<dbReference type="Gene3D" id="2.60.34.10">
    <property type="entry name" value="Substrate Binding Domain Of DNAk, Chain A, domain 1"/>
    <property type="match status" value="1"/>
</dbReference>
<dbReference type="Proteomes" id="UP000631421">
    <property type="component" value="Unassembled WGS sequence"/>
</dbReference>
<evidence type="ECO:0000313" key="9">
    <source>
        <dbReference type="Proteomes" id="UP000631421"/>
    </source>
</evidence>
<sequence>MSKALGIDLGTTNSVGAFSEVGVEIVTGVDNTSPDRKLTRSIVSCIDNQIKVGESAYNNLGHSPENTINSIKRLIGRGFADPKVQEHKSKCAYKVTAHSDGTENSIGVWMGGKEYSPEDISAEILKKVVSNAIVYRRDRLGKQNEVINQAVITIPAYFNDKQKNATRSAAYKAGLTPLELLSEPTAAAISYGFKPDSDDVKTILVYDFGGGTFDASLIVAAGTQFIEQGKAGDLWLGGDDVDLKLTQFVKEQVAKQEGIRDIDRLIDKMPHYEKLRFIADLKLACEKAKVELSKSTSTIISPATPLKDDLGIGIPVEVEISRSQFEQMIKPLVARTIQICHEALQLSEYTPDLVDVVLLVGGSSQIPYVQSQVRAAFGNEKVVIHPRPMYAIAEGAAIVAAGRIDKVGTVSRDYCIKLVDDPRYLIIRRGDVLPIKTSHTFKLVDDGQRLIRFQFFSPDEVSKDLDGKSNDESIGEVWLSLEQDYPKGTEIQTFLELDEKDSPLKVHAHLKNDPSVNVSCQFSRGKSDEEVLKETKQVIQELNELGLTKLGVAAATEKISAVIKAANRIVDNNTDKIRPDMLQTAQKELESLKVMMSKERLEAESYINEFERITNICGDLIPSAQKQRIQKLSRELQEAIDKNNISGMQVVTERAAQEIQNLPDRVSLIMLCVVGIRKASQINPSEGQVMASKLDRMISAMKNNQDMQVSRMAEELFPMVERYVDKRMPTSAISTGLSR</sequence>
<comment type="similarity">
    <text evidence="1 7">Belongs to the heat shock protein 70 family.</text>
</comment>
<organism evidence="8 9">
    <name type="scientific">Pseudanabaena cinerea FACHB-1277</name>
    <dbReference type="NCBI Taxonomy" id="2949581"/>
    <lineage>
        <taxon>Bacteria</taxon>
        <taxon>Bacillati</taxon>
        <taxon>Cyanobacteriota</taxon>
        <taxon>Cyanophyceae</taxon>
        <taxon>Pseudanabaenales</taxon>
        <taxon>Pseudanabaenaceae</taxon>
        <taxon>Pseudanabaena</taxon>
        <taxon>Pseudanabaena cinerea</taxon>
    </lineage>
</organism>
<comment type="caution">
    <text evidence="8">The sequence shown here is derived from an EMBL/GenBank/DDBJ whole genome shotgun (WGS) entry which is preliminary data.</text>
</comment>
<dbReference type="GO" id="GO:0005524">
    <property type="term" value="F:ATP binding"/>
    <property type="evidence" value="ECO:0007669"/>
    <property type="project" value="UniProtKB-KW"/>
</dbReference>
<evidence type="ECO:0000256" key="4">
    <source>
        <dbReference type="ARBA" id="ARBA00022840"/>
    </source>
</evidence>
<dbReference type="Pfam" id="PF00012">
    <property type="entry name" value="HSP70"/>
    <property type="match status" value="1"/>
</dbReference>
<evidence type="ECO:0000256" key="3">
    <source>
        <dbReference type="ARBA" id="ARBA00022741"/>
    </source>
</evidence>
<evidence type="ECO:0000256" key="2">
    <source>
        <dbReference type="ARBA" id="ARBA00022553"/>
    </source>
</evidence>
<dbReference type="InterPro" id="IPR043129">
    <property type="entry name" value="ATPase_NBD"/>
</dbReference>
<dbReference type="CDD" id="cd24029">
    <property type="entry name" value="ASKHA_NBD_HSP70_DnaK_HscA_HscC"/>
    <property type="match status" value="1"/>
</dbReference>
<dbReference type="Gene3D" id="3.90.640.10">
    <property type="entry name" value="Actin, Chain A, domain 4"/>
    <property type="match status" value="1"/>
</dbReference>
<dbReference type="InterPro" id="IPR013126">
    <property type="entry name" value="Hsp_70_fam"/>
</dbReference>
<dbReference type="PANTHER" id="PTHR19375">
    <property type="entry name" value="HEAT SHOCK PROTEIN 70KDA"/>
    <property type="match status" value="1"/>
</dbReference>
<dbReference type="GO" id="GO:0140662">
    <property type="term" value="F:ATP-dependent protein folding chaperone"/>
    <property type="evidence" value="ECO:0007669"/>
    <property type="project" value="InterPro"/>
</dbReference>
<dbReference type="SUPFAM" id="SSF53067">
    <property type="entry name" value="Actin-like ATPase domain"/>
    <property type="match status" value="2"/>
</dbReference>
<keyword evidence="6" id="KW-0143">Chaperone</keyword>
<dbReference type="InterPro" id="IPR029047">
    <property type="entry name" value="HSP70_peptide-bd_sf"/>
</dbReference>
<evidence type="ECO:0000256" key="7">
    <source>
        <dbReference type="RuleBase" id="RU003322"/>
    </source>
</evidence>
<keyword evidence="3 7" id="KW-0547">Nucleotide-binding</keyword>
<evidence type="ECO:0000256" key="5">
    <source>
        <dbReference type="ARBA" id="ARBA00023016"/>
    </source>
</evidence>